<dbReference type="Gene3D" id="3.10.450.50">
    <property type="match status" value="1"/>
</dbReference>
<keyword evidence="1" id="KW-1133">Transmembrane helix</keyword>
<protein>
    <recommendedName>
        <fullName evidence="2">DUF4440 domain-containing protein</fullName>
    </recommendedName>
</protein>
<reference evidence="3" key="1">
    <citation type="submission" date="2018-06" db="EMBL/GenBank/DDBJ databases">
        <authorList>
            <person name="Zhirakovskaya E."/>
        </authorList>
    </citation>
    <scope>NUCLEOTIDE SEQUENCE</scope>
</reference>
<dbReference type="InterPro" id="IPR027843">
    <property type="entry name" value="DUF4440"/>
</dbReference>
<dbReference type="AlphaFoldDB" id="A0A3B0Y487"/>
<sequence length="175" mass="19772">MSTEKDEFTADREQLRTLQDIFETAVKNNSIGDIRPYTHADFSFVSFTDKSFDDFDAFENQWGLTREKMVGSGSFSTQLDPAPTAFFGDIAIARGNARNVLVNSQGERFEYTGHWTVIFKRVDEQWKVFRAHNSLDPFTNPMLVSAVKQKINKYSLIGFVAGAALCSIISYLMLG</sequence>
<proteinExistence type="predicted"/>
<name>A0A3B0Y487_9ZZZZ</name>
<dbReference type="EMBL" id="UOFJ01000500">
    <property type="protein sequence ID" value="VAW70172.1"/>
    <property type="molecule type" value="Genomic_DNA"/>
</dbReference>
<dbReference type="Pfam" id="PF14534">
    <property type="entry name" value="DUF4440"/>
    <property type="match status" value="1"/>
</dbReference>
<dbReference type="InterPro" id="IPR032710">
    <property type="entry name" value="NTF2-like_dom_sf"/>
</dbReference>
<feature type="domain" description="DUF4440" evidence="2">
    <location>
        <begin position="16"/>
        <end position="128"/>
    </location>
</feature>
<keyword evidence="1" id="KW-0812">Transmembrane</keyword>
<organism evidence="3">
    <name type="scientific">hydrothermal vent metagenome</name>
    <dbReference type="NCBI Taxonomy" id="652676"/>
    <lineage>
        <taxon>unclassified sequences</taxon>
        <taxon>metagenomes</taxon>
        <taxon>ecological metagenomes</taxon>
    </lineage>
</organism>
<evidence type="ECO:0000259" key="2">
    <source>
        <dbReference type="Pfam" id="PF14534"/>
    </source>
</evidence>
<accession>A0A3B0Y487</accession>
<feature type="transmembrane region" description="Helical" evidence="1">
    <location>
        <begin position="154"/>
        <end position="174"/>
    </location>
</feature>
<gene>
    <name evidence="3" type="ORF">MNBD_GAMMA10-2761</name>
</gene>
<evidence type="ECO:0000313" key="3">
    <source>
        <dbReference type="EMBL" id="VAW70172.1"/>
    </source>
</evidence>
<keyword evidence="1" id="KW-0472">Membrane</keyword>
<dbReference type="SUPFAM" id="SSF54427">
    <property type="entry name" value="NTF2-like"/>
    <property type="match status" value="1"/>
</dbReference>
<evidence type="ECO:0000256" key="1">
    <source>
        <dbReference type="SAM" id="Phobius"/>
    </source>
</evidence>